<feature type="transmembrane region" description="Helical" evidence="1">
    <location>
        <begin position="39"/>
        <end position="67"/>
    </location>
</feature>
<keyword evidence="1" id="KW-1133">Transmembrane helix</keyword>
<feature type="transmembrane region" description="Helical" evidence="1">
    <location>
        <begin position="87"/>
        <end position="120"/>
    </location>
</feature>
<keyword evidence="3" id="KW-1185">Reference proteome</keyword>
<keyword evidence="1" id="KW-0472">Membrane</keyword>
<dbReference type="EMBL" id="VLNT01000002">
    <property type="protein sequence ID" value="TSD65777.1"/>
    <property type="molecule type" value="Genomic_DNA"/>
</dbReference>
<dbReference type="RefSeq" id="WP_143912031.1">
    <property type="nucleotide sequence ID" value="NZ_VLNT01000002.1"/>
</dbReference>
<name>A0A554SHG5_9ACTN</name>
<reference evidence="2 3" key="1">
    <citation type="submission" date="2019-07" db="EMBL/GenBank/DDBJ databases">
        <authorList>
            <person name="Zhao L.H."/>
        </authorList>
    </citation>
    <scope>NUCLEOTIDE SEQUENCE [LARGE SCALE GENOMIC DNA]</scope>
    <source>
        <strain evidence="2 3">Co35</strain>
    </source>
</reference>
<evidence type="ECO:0000313" key="2">
    <source>
        <dbReference type="EMBL" id="TSD65777.1"/>
    </source>
</evidence>
<proteinExistence type="predicted"/>
<comment type="caution">
    <text evidence="2">The sequence shown here is derived from an EMBL/GenBank/DDBJ whole genome shotgun (WGS) entry which is preliminary data.</text>
</comment>
<accession>A0A554SHG5</accession>
<dbReference type="AlphaFoldDB" id="A0A554SHG5"/>
<sequence length="136" mass="13318">MTRPCIVFRGIVAGCVAGGLSGVAVALIAVLGEGGAIRIAAACAFIGAVWGIPIGLILSVPGTLVAAGLYPVLAEYYGDIVARLGTVVAVGIATGGCLVLFGMSAFAIVIVPVAMIAALVGLGRSRGSGCRCFVLG</sequence>
<organism evidence="2 3">
    <name type="scientific">Aeromicrobium piscarium</name>
    <dbReference type="NCBI Taxonomy" id="2590901"/>
    <lineage>
        <taxon>Bacteria</taxon>
        <taxon>Bacillati</taxon>
        <taxon>Actinomycetota</taxon>
        <taxon>Actinomycetes</taxon>
        <taxon>Propionibacteriales</taxon>
        <taxon>Nocardioidaceae</taxon>
        <taxon>Aeromicrobium</taxon>
    </lineage>
</organism>
<evidence type="ECO:0000256" key="1">
    <source>
        <dbReference type="SAM" id="Phobius"/>
    </source>
</evidence>
<evidence type="ECO:0000313" key="3">
    <source>
        <dbReference type="Proteomes" id="UP000316988"/>
    </source>
</evidence>
<dbReference type="Proteomes" id="UP000316988">
    <property type="component" value="Unassembled WGS sequence"/>
</dbReference>
<keyword evidence="1" id="KW-0812">Transmembrane</keyword>
<feature type="transmembrane region" description="Helical" evidence="1">
    <location>
        <begin position="6"/>
        <end position="32"/>
    </location>
</feature>
<gene>
    <name evidence="2" type="ORF">FNM00_04995</name>
</gene>
<protein>
    <submittedName>
        <fullName evidence="2">Uncharacterized protein</fullName>
    </submittedName>
</protein>